<dbReference type="AlphaFoldDB" id="A0A663LW46"/>
<reference evidence="1" key="2">
    <citation type="submission" date="2025-09" db="UniProtKB">
        <authorList>
            <consortium name="Ensembl"/>
        </authorList>
    </citation>
    <scope>IDENTIFICATION</scope>
</reference>
<accession>A0A663LW46</accession>
<reference evidence="1" key="1">
    <citation type="submission" date="2025-08" db="UniProtKB">
        <authorList>
            <consortium name="Ensembl"/>
        </authorList>
    </citation>
    <scope>IDENTIFICATION</scope>
</reference>
<evidence type="ECO:0000313" key="2">
    <source>
        <dbReference type="Proteomes" id="UP000472269"/>
    </source>
</evidence>
<dbReference type="Proteomes" id="UP000472269">
    <property type="component" value="Unplaced"/>
</dbReference>
<organism evidence="1 2">
    <name type="scientific">Athene cunicularia</name>
    <name type="common">Burrowing owl</name>
    <name type="synonym">Speotyto cunicularia</name>
    <dbReference type="NCBI Taxonomy" id="194338"/>
    <lineage>
        <taxon>Eukaryota</taxon>
        <taxon>Metazoa</taxon>
        <taxon>Chordata</taxon>
        <taxon>Craniata</taxon>
        <taxon>Vertebrata</taxon>
        <taxon>Euteleostomi</taxon>
        <taxon>Archelosauria</taxon>
        <taxon>Archosauria</taxon>
        <taxon>Dinosauria</taxon>
        <taxon>Saurischia</taxon>
        <taxon>Theropoda</taxon>
        <taxon>Coelurosauria</taxon>
        <taxon>Aves</taxon>
        <taxon>Neognathae</taxon>
        <taxon>Neoaves</taxon>
        <taxon>Telluraves</taxon>
        <taxon>Strigiformes</taxon>
        <taxon>Strigidae</taxon>
        <taxon>Athene</taxon>
    </lineage>
</organism>
<keyword evidence="2" id="KW-1185">Reference proteome</keyword>
<name>A0A663LW46_ATHCN</name>
<dbReference type="Ensembl" id="ENSACUT00000004200.1">
    <property type="protein sequence ID" value="ENSACUP00000003950.1"/>
    <property type="gene ID" value="ENSACUG00000002704.1"/>
</dbReference>
<protein>
    <submittedName>
        <fullName evidence="1">Uncharacterized protein</fullName>
    </submittedName>
</protein>
<proteinExistence type="predicted"/>
<sequence length="62" mass="6810">TSETGVFTFKLTSTNLSIFFLNLSSDQSCQRTESTCSIKTENKSIICVVCTINLCLLFSFGS</sequence>
<evidence type="ECO:0000313" key="1">
    <source>
        <dbReference type="Ensembl" id="ENSACUP00000003950.1"/>
    </source>
</evidence>